<protein>
    <submittedName>
        <fullName evidence="2">Uncharacterized protein</fullName>
    </submittedName>
</protein>
<keyword evidence="1" id="KW-0175">Coiled coil</keyword>
<dbReference type="EMBL" id="CACVAU010000081">
    <property type="protein sequence ID" value="CAA6825280.1"/>
    <property type="molecule type" value="Genomic_DNA"/>
</dbReference>
<dbReference type="AlphaFoldDB" id="A0A6S6U7N6"/>
<proteinExistence type="predicted"/>
<organism evidence="2">
    <name type="scientific">uncultured Sulfurovum sp</name>
    <dbReference type="NCBI Taxonomy" id="269237"/>
    <lineage>
        <taxon>Bacteria</taxon>
        <taxon>Pseudomonadati</taxon>
        <taxon>Campylobacterota</taxon>
        <taxon>Epsilonproteobacteria</taxon>
        <taxon>Campylobacterales</taxon>
        <taxon>Sulfurovaceae</taxon>
        <taxon>Sulfurovum</taxon>
        <taxon>environmental samples</taxon>
    </lineage>
</organism>
<accession>A0A6S6U7N6</accession>
<sequence>MLDYIDKHLPKFDLDIGKLTVPANYLRDTFIFNEDAAEHYRKVRKTTSHLISLYEMKKRVQVIRDNATELEMKLQKDVTTVVGKINKLAYDIGVAEPAVITLKESTRITRLGIKLYTDSIERQKELIKNTKKRNNALIKKMEKGINALTDNINSIMDNILKVLTLNKYKDSLEIAKTNLNNLKKTNVRVMNTLNNALDILKRELSIKKTVLLTQERALKRWENDLKLYENGLVGEKEYQQKLLSLVNKKSPKLLAKTMNKWLNSMDISASKYIETSLEVSKSMLKTSTIKPFIGFDFNSSDTPIKLYTDWYLCYGQVFMGVPIEVSNGVCKIRENISTKITDDIKQPIDEALPQGIKELQKEINEGYEHLMDNINISQYLTSVPIVDFANLISNPANATKKKLNDIYSNSKNSGNKDLLMFPEVSELIDKDLGMKGTDVKMKDIKNFNALNYAIKLSKISLLSVEGVNDMIHTIGGKNYQPKKYKKEEKDKTFSALFHWVKSLDGNHQWGVYGIPYVHENGYYKENPKSFGLFGEDKGFKLFQDPELRKNVFLKIFPKPIGGEVVLRSKYSKDQPFPTSEMNPFPVTFLENGSFIKCEGNNTINCFPE</sequence>
<evidence type="ECO:0000256" key="1">
    <source>
        <dbReference type="SAM" id="Coils"/>
    </source>
</evidence>
<feature type="coiled-coil region" evidence="1">
    <location>
        <begin position="113"/>
        <end position="231"/>
    </location>
</feature>
<gene>
    <name evidence="2" type="ORF">HELGO_WM54769</name>
</gene>
<evidence type="ECO:0000313" key="2">
    <source>
        <dbReference type="EMBL" id="CAA6825280.1"/>
    </source>
</evidence>
<reference evidence="2" key="1">
    <citation type="submission" date="2020-01" db="EMBL/GenBank/DDBJ databases">
        <authorList>
            <person name="Meier V. D."/>
            <person name="Meier V D."/>
        </authorList>
    </citation>
    <scope>NUCLEOTIDE SEQUENCE</scope>
    <source>
        <strain evidence="2">HLG_WM_MAG_05</strain>
    </source>
</reference>
<name>A0A6S6U7N6_9BACT</name>